<dbReference type="Gene3D" id="2.30.30.110">
    <property type="match status" value="1"/>
</dbReference>
<keyword evidence="2" id="KW-1277">Toxin-antitoxin system</keyword>
<dbReference type="Proteomes" id="UP000189299">
    <property type="component" value="Unassembled WGS sequence"/>
</dbReference>
<gene>
    <name evidence="3" type="ORF">BTN92_11165</name>
</gene>
<dbReference type="Pfam" id="PF02452">
    <property type="entry name" value="PemK_toxin"/>
    <property type="match status" value="1"/>
</dbReference>
<protein>
    <recommendedName>
        <fullName evidence="5">Type II toxin-antitoxin system PemK/MazF family toxin</fullName>
    </recommendedName>
</protein>
<proteinExistence type="inferred from homology"/>
<accession>A0A1V2UFH0</accession>
<dbReference type="AlphaFoldDB" id="A0A1V2UFH0"/>
<reference evidence="3 4" key="1">
    <citation type="submission" date="2016-12" db="EMBL/GenBank/DDBJ databases">
        <authorList>
            <person name="Song W.-J."/>
            <person name="Kurnit D.M."/>
        </authorList>
    </citation>
    <scope>NUCLEOTIDE SEQUENCE [LARGE SCALE GENOMIC DNA]</scope>
    <source>
        <strain evidence="3 4">CGB1038-1_S1</strain>
    </source>
</reference>
<comment type="caution">
    <text evidence="3">The sequence shown here is derived from an EMBL/GenBank/DDBJ whole genome shotgun (WGS) entry which is preliminary data.</text>
</comment>
<dbReference type="SUPFAM" id="SSF50118">
    <property type="entry name" value="Cell growth inhibitor/plasmid maintenance toxic component"/>
    <property type="match status" value="1"/>
</dbReference>
<dbReference type="EMBL" id="MSTR01000011">
    <property type="protein sequence ID" value="ONN42074.1"/>
    <property type="molecule type" value="Genomic_DNA"/>
</dbReference>
<sequence length="263" mass="30481">MQIKKIKDVCNEANDRFIEEALSGYPKYKYLPNWLKNKSFYLNRERCKPNKNYRVYKRGTIVYVDFGVNVGYELSGNHFAIVLNNKDNKKNGLVCVVPISSKEKSNYVSVGKILEIASIKQFVSQADKLKDKLRIITLFSLNKRLIDENKLPTFLESIISKGEKLSGVEISRKAESYGLNCETNKEIEYEIKRLADDMLKYQKVFDCYRKYTQESYVMPLNIQTISKNRIQRINEFDPSGKMSAPANVMDEIDEAIKSKFTKS</sequence>
<comment type="similarity">
    <text evidence="1">Belongs to the PemK/MazF family.</text>
</comment>
<evidence type="ECO:0008006" key="5">
    <source>
        <dbReference type="Google" id="ProtNLM"/>
    </source>
</evidence>
<evidence type="ECO:0000256" key="1">
    <source>
        <dbReference type="ARBA" id="ARBA00007521"/>
    </source>
</evidence>
<name>A0A1V2UFH0_ENTMU</name>
<dbReference type="GO" id="GO:0003677">
    <property type="term" value="F:DNA binding"/>
    <property type="evidence" value="ECO:0007669"/>
    <property type="project" value="InterPro"/>
</dbReference>
<dbReference type="InterPro" id="IPR003477">
    <property type="entry name" value="PemK-like"/>
</dbReference>
<dbReference type="InterPro" id="IPR011067">
    <property type="entry name" value="Plasmid_toxin/cell-grow_inhib"/>
</dbReference>
<evidence type="ECO:0000256" key="2">
    <source>
        <dbReference type="ARBA" id="ARBA00022649"/>
    </source>
</evidence>
<organism evidence="3 4">
    <name type="scientific">Enterococcus mundtii</name>
    <dbReference type="NCBI Taxonomy" id="53346"/>
    <lineage>
        <taxon>Bacteria</taxon>
        <taxon>Bacillati</taxon>
        <taxon>Bacillota</taxon>
        <taxon>Bacilli</taxon>
        <taxon>Lactobacillales</taxon>
        <taxon>Enterococcaceae</taxon>
        <taxon>Enterococcus</taxon>
    </lineage>
</organism>
<evidence type="ECO:0000313" key="4">
    <source>
        <dbReference type="Proteomes" id="UP000189299"/>
    </source>
</evidence>
<evidence type="ECO:0000313" key="3">
    <source>
        <dbReference type="EMBL" id="ONN42074.1"/>
    </source>
</evidence>
<dbReference type="RefSeq" id="WP_077151769.1">
    <property type="nucleotide sequence ID" value="NZ_CABMMO010000011.1"/>
</dbReference>